<evidence type="ECO:0000313" key="2">
    <source>
        <dbReference type="EMBL" id="EPQ63921.1"/>
    </source>
</evidence>
<feature type="signal peptide" evidence="1">
    <location>
        <begin position="1"/>
        <end position="19"/>
    </location>
</feature>
<evidence type="ECO:0000313" key="3">
    <source>
        <dbReference type="EMBL" id="SUZ11276.1"/>
    </source>
</evidence>
<evidence type="ECO:0000313" key="4">
    <source>
        <dbReference type="Proteomes" id="UP000053110"/>
    </source>
</evidence>
<evidence type="ECO:0000256" key="1">
    <source>
        <dbReference type="SAM" id="SignalP"/>
    </source>
</evidence>
<reference evidence="2" key="2">
    <citation type="submission" date="2013-01" db="EMBL/GenBank/DDBJ databases">
        <title>The wheat powdery mildew genome reveals unique evolution of an obligate biotroph.</title>
        <authorList>
            <person name="Oberhaensli S."/>
            <person name="Wicker T."/>
            <person name="Keller B."/>
        </authorList>
    </citation>
    <scope>NUCLEOTIDE SEQUENCE</scope>
    <source>
        <strain evidence="2">96224</strain>
    </source>
</reference>
<protein>
    <submittedName>
        <fullName evidence="3">BgtE-5658</fullName>
    </submittedName>
    <submittedName>
        <fullName evidence="2">Putative secreted effector protein</fullName>
    </submittedName>
</protein>
<feature type="chain" id="PRO_5044538259" evidence="1">
    <location>
        <begin position="20"/>
        <end position="160"/>
    </location>
</feature>
<dbReference type="Proteomes" id="UP000053110">
    <property type="component" value="Unassembled WGS sequence"/>
</dbReference>
<dbReference type="HOGENOM" id="CLU_1651862_0_0_1"/>
<reference evidence="4" key="1">
    <citation type="journal article" date="2013" name="Nat. Genet.">
        <title>The wheat powdery mildew genome shows the unique evolution of an obligate biotroph.</title>
        <authorList>
            <person name="Wicker T."/>
            <person name="Oberhaensli S."/>
            <person name="Parlange F."/>
            <person name="Buchmann J.P."/>
            <person name="Shatalina M."/>
            <person name="Roffler S."/>
            <person name="Ben-David R."/>
            <person name="Dolezel J."/>
            <person name="Simkova H."/>
            <person name="Schulze-Lefert P."/>
            <person name="Spanu P.D."/>
            <person name="Bruggmann R."/>
            <person name="Amselem J."/>
            <person name="Quesneville H."/>
            <person name="Ver Loren van Themaat E."/>
            <person name="Paape T."/>
            <person name="Shimizu K.K."/>
            <person name="Keller B."/>
        </authorList>
    </citation>
    <scope>NUCLEOTIDE SEQUENCE [LARGE SCALE GENOMIC DNA]</scope>
    <source>
        <strain evidence="4">96224</strain>
    </source>
</reference>
<keyword evidence="1" id="KW-0732">Signal</keyword>
<accession>A0A061HEG7</accession>
<reference evidence="3" key="3">
    <citation type="submission" date="2018-07" db="EMBL/GenBank/DDBJ databases">
        <authorList>
            <person name="Quirk P.G."/>
            <person name="Krulwich T.A."/>
        </authorList>
    </citation>
    <scope>NUCLEOTIDE SEQUENCE</scope>
    <source>
        <strain evidence="3">96224</strain>
    </source>
</reference>
<sequence>MKFLPVTPLFLLLSSFTSSIVHVVARVDPIDCAGFIYDEEHIANRYVKAKNAMANWETTTKPETANKRPFESYWQRAHRSREEREKYTSNAIIVPLHGRLHPGSEAFIVMDKPNSRWVAKNFVIYGKDKRFHDCLADYVTKDGKSIDGMARMIWFLENRE</sequence>
<dbReference type="OrthoDB" id="10345595at2759"/>
<organism evidence="3">
    <name type="scientific">Blumeria graminis f. sp. tritici 96224</name>
    <dbReference type="NCBI Taxonomy" id="1268274"/>
    <lineage>
        <taxon>Eukaryota</taxon>
        <taxon>Fungi</taxon>
        <taxon>Dikarya</taxon>
        <taxon>Ascomycota</taxon>
        <taxon>Pezizomycotina</taxon>
        <taxon>Leotiomycetes</taxon>
        <taxon>Erysiphales</taxon>
        <taxon>Erysiphaceae</taxon>
        <taxon>Blumeria</taxon>
    </lineage>
</organism>
<dbReference type="AlphaFoldDB" id="A0A061HEG7"/>
<gene>
    <name evidence="2" type="ORF">BGT96224_E5658</name>
    <name evidence="3" type="ORF">BGT96224V2_LOCUS4455</name>
</gene>
<proteinExistence type="predicted"/>
<dbReference type="EMBL" id="KE375090">
    <property type="protein sequence ID" value="EPQ63921.1"/>
    <property type="molecule type" value="Genomic_DNA"/>
</dbReference>
<dbReference type="EMBL" id="UIGY01000118">
    <property type="protein sequence ID" value="SUZ11276.1"/>
    <property type="molecule type" value="Genomic_DNA"/>
</dbReference>
<name>A0A061HEG7_BLUGR</name>